<evidence type="ECO:0000313" key="12">
    <source>
        <dbReference type="Ensembl" id="ENSFCTP00005021069.1"/>
    </source>
</evidence>
<dbReference type="Proteomes" id="UP000823872">
    <property type="component" value="Chromosome B2"/>
</dbReference>
<proteinExistence type="inferred from homology"/>
<evidence type="ECO:0000256" key="5">
    <source>
        <dbReference type="ARBA" id="ARBA00022792"/>
    </source>
</evidence>
<name>A0ABI7XGB4_FELCA</name>
<dbReference type="Pfam" id="PF07096">
    <property type="entry name" value="DUF1358"/>
    <property type="match status" value="1"/>
</dbReference>
<evidence type="ECO:0000256" key="9">
    <source>
        <dbReference type="ARBA" id="ARBA00045905"/>
    </source>
</evidence>
<evidence type="ECO:0000256" key="8">
    <source>
        <dbReference type="ARBA" id="ARBA00023136"/>
    </source>
</evidence>
<dbReference type="Ensembl" id="ENSFCTT00005031846.1">
    <property type="protein sequence ID" value="ENSFCTP00005021069.1"/>
    <property type="gene ID" value="ENSFCTG00005011356.1"/>
</dbReference>
<feature type="transmembrane region" description="Helical" evidence="11">
    <location>
        <begin position="88"/>
        <end position="106"/>
    </location>
</feature>
<evidence type="ECO:0000256" key="4">
    <source>
        <dbReference type="ARBA" id="ARBA00022692"/>
    </source>
</evidence>
<sequence>MEAAGAGAGQPSSRLEAPESTDDRLFLIKGGVFLGTVAAAGMVAGFVTSLSLAKKKSPEWFNKGSMATAALPESGSILALRALGWGSLYAWCGVGVISFAVWKALGVHSRETEHERGRGRERGRHRIGNRLQAPSHQPRARRGARTPGLRDRDLAEVGRLTDCATQAPLNIFMPTPFLSYSFQMKQHCEC</sequence>
<comment type="similarity">
    <text evidence="2">Belongs to the TMEM242 family.</text>
</comment>
<evidence type="ECO:0000256" key="6">
    <source>
        <dbReference type="ARBA" id="ARBA00022989"/>
    </source>
</evidence>
<accession>A0ABI7XGB4</accession>
<evidence type="ECO:0000256" key="11">
    <source>
        <dbReference type="SAM" id="Phobius"/>
    </source>
</evidence>
<keyword evidence="8 11" id="KW-0472">Membrane</keyword>
<keyword evidence="13" id="KW-1185">Reference proteome</keyword>
<keyword evidence="5" id="KW-0999">Mitochondrion inner membrane</keyword>
<evidence type="ECO:0000313" key="13">
    <source>
        <dbReference type="Proteomes" id="UP000823872"/>
    </source>
</evidence>
<feature type="region of interest" description="Disordered" evidence="10">
    <location>
        <begin position="112"/>
        <end position="151"/>
    </location>
</feature>
<organism evidence="12 13">
    <name type="scientific">Felis catus</name>
    <name type="common">Cat</name>
    <name type="synonym">Felis silvestris catus</name>
    <dbReference type="NCBI Taxonomy" id="9685"/>
    <lineage>
        <taxon>Eukaryota</taxon>
        <taxon>Metazoa</taxon>
        <taxon>Chordata</taxon>
        <taxon>Craniata</taxon>
        <taxon>Vertebrata</taxon>
        <taxon>Euteleostomi</taxon>
        <taxon>Mammalia</taxon>
        <taxon>Eutheria</taxon>
        <taxon>Laurasiatheria</taxon>
        <taxon>Carnivora</taxon>
        <taxon>Feliformia</taxon>
        <taxon>Felidae</taxon>
        <taxon>Felinae</taxon>
        <taxon>Felis</taxon>
    </lineage>
</organism>
<evidence type="ECO:0000256" key="10">
    <source>
        <dbReference type="SAM" id="MobiDB-lite"/>
    </source>
</evidence>
<feature type="transmembrane region" description="Helical" evidence="11">
    <location>
        <begin position="32"/>
        <end position="53"/>
    </location>
</feature>
<dbReference type="InterPro" id="IPR009792">
    <property type="entry name" value="TMEM242"/>
</dbReference>
<reference evidence="12" key="3">
    <citation type="submission" date="2025-09" db="UniProtKB">
        <authorList>
            <consortium name="Ensembl"/>
        </authorList>
    </citation>
    <scope>IDENTIFICATION</scope>
    <source>
        <strain evidence="12">breed Abyssinian</strain>
    </source>
</reference>
<comment type="function">
    <text evidence="9">Scaffold protein that participates in the c-ring assembly of mitochondrial ATP synthase (F(1)F(0) ATP synthase or complex V) by facilitating the membrane insertion and oligomer formation of the subunit c/ATP5MC3. Participates in the incorporation of the c-ring into vestigial complexes. Additionally influences the incorporation of subunits MT-ATP6, MT-ATP8, ATP5MJ, and ATP5MK in the ATP synthase.</text>
</comment>
<evidence type="ECO:0000256" key="3">
    <source>
        <dbReference type="ARBA" id="ARBA00013934"/>
    </source>
</evidence>
<keyword evidence="6 11" id="KW-1133">Transmembrane helix</keyword>
<evidence type="ECO:0000256" key="7">
    <source>
        <dbReference type="ARBA" id="ARBA00023128"/>
    </source>
</evidence>
<keyword evidence="4 11" id="KW-0812">Transmembrane</keyword>
<dbReference type="GeneTree" id="ENSGT00390000008642"/>
<dbReference type="PANTHER" id="PTHR13141:SF4">
    <property type="entry name" value="TRANSMEMBRANE PROTEIN 242"/>
    <property type="match status" value="1"/>
</dbReference>
<reference evidence="12 13" key="1">
    <citation type="submission" date="2021-02" db="EMBL/GenBank/DDBJ databases">
        <title>Safari Cat Assemblies.</title>
        <authorList>
            <person name="Bredemeyer K.R."/>
            <person name="Murphy W.J."/>
        </authorList>
    </citation>
    <scope>NUCLEOTIDE SEQUENCE [LARGE SCALE GENOMIC DNA]</scope>
</reference>
<protein>
    <recommendedName>
        <fullName evidence="3">Transmembrane protein 242</fullName>
    </recommendedName>
</protein>
<reference evidence="12" key="2">
    <citation type="submission" date="2025-08" db="UniProtKB">
        <authorList>
            <consortium name="Ensembl"/>
        </authorList>
    </citation>
    <scope>IDENTIFICATION</scope>
    <source>
        <strain evidence="12">breed Abyssinian</strain>
    </source>
</reference>
<evidence type="ECO:0000256" key="2">
    <source>
        <dbReference type="ARBA" id="ARBA00007570"/>
    </source>
</evidence>
<evidence type="ECO:0000256" key="1">
    <source>
        <dbReference type="ARBA" id="ARBA00004448"/>
    </source>
</evidence>
<dbReference type="PANTHER" id="PTHR13141">
    <property type="entry name" value="TRANSMEMBRANE PROTEIN 242"/>
    <property type="match status" value="1"/>
</dbReference>
<comment type="subcellular location">
    <subcellularLocation>
        <location evidence="1">Mitochondrion inner membrane</location>
        <topology evidence="1">Multi-pass membrane protein</topology>
    </subcellularLocation>
</comment>
<keyword evidence="7" id="KW-0496">Mitochondrion</keyword>
<gene>
    <name evidence="12" type="primary">TMEM242</name>
</gene>